<evidence type="ECO:0000256" key="1">
    <source>
        <dbReference type="ARBA" id="ARBA00004141"/>
    </source>
</evidence>
<evidence type="ECO:0000313" key="10">
    <source>
        <dbReference type="RefSeq" id="XP_029120862.1"/>
    </source>
</evidence>
<dbReference type="PIRSF" id="PIRSF037378">
    <property type="entry name" value="EIN2"/>
    <property type="match status" value="1"/>
</dbReference>
<dbReference type="InterPro" id="IPR001046">
    <property type="entry name" value="NRAMP_fam"/>
</dbReference>
<reference evidence="9 10" key="1">
    <citation type="submission" date="2025-04" db="UniProtKB">
        <authorList>
            <consortium name="RefSeq"/>
        </authorList>
    </citation>
    <scope>IDENTIFICATION</scope>
</reference>
<feature type="transmembrane region" description="Helical" evidence="7">
    <location>
        <begin position="263"/>
        <end position="287"/>
    </location>
</feature>
<feature type="transmembrane region" description="Helical" evidence="7">
    <location>
        <begin position="12"/>
        <end position="28"/>
    </location>
</feature>
<evidence type="ECO:0000256" key="7">
    <source>
        <dbReference type="SAM" id="Phobius"/>
    </source>
</evidence>
<sequence length="1346" mass="147359">METMASGGAVPHLFPSIGPALMISMGYIDLGKWVAAVDGGARFAYDLMLPVLFFNFTAILCQYLATCIGMVTGKNLAEICVEEYCRPACITLGLQALLSMIASDLTMILGIAYGLNLLLGVDLFTCICCATLAAVLLPFFVTILVRSLLGLFLINLLRVSNAKGLIHRMLLEMQDNGIAETLYVIIAGLALLLYVLGVLISQPEIPLVMNVIFPKLSGESAYSLMALLGANIMAHNFYIHSSIVQRLRRLSNVAMGALFHDQFFAILFIFTGIFLVNFVLMNSAAVLSSKADNELNLQDVSLLMDQIFRTPIAPIAFFLVLLFSSQITAVTWNIGEQVVLQHIFGINLLLPVHHMSVKALTIIPALYCAKSAGAEGMYQFLIFCQVIQAMLLPSSVIPLFRVASSRLIMGAFKISWYLEILALVTFFGMLAPNVIFIIEMLFGNSSWINNMRGCMGSTVIVPYAALLLICCTSIIFTLYLAVTPLKSASDGPEAQLWILHDKLELPEGKEENDLDNITFVEDHGSAVEPVLESSGLPDKSVHELNLDMSETAIDSDHDTHHSSDGPNFSSTCTSSSHYAEDLKPVVKPDLLEIIDKVSTSGSPDAGIVQSIESKDPVEKDVKDPVEKVVGVETDVHSDKDNGGDALEFEESPRGALSTSTSDGPGSFGSIKGKGYDGGNDSGSLSKLSGLGRAARRQFAAILDEFWGHLFDFHGKLTQEASVKKLDVLLGLDLKIVGSVKMNNSGAELSKNFFTDADRGMAMSAVSRDYKSPKQKINSSMELSHGLHMGSPSWSQNMHVSNTHVKNSCRDLVDPSEKLFSTLHLPQYSHNRDYQPATIHGYQIASYLKGIGSGRTPYSSSISLDPLSTAKSAESFIPNIRDSVMYTQGQNGLGSVGTSGLQSPTASRISRLQVERPYYDLSLVDTSENFGAAASTKKYHSSPDVSALIAASRSSLLNEGKWGSPFGPRPSLSRMTSEKSQYLNPISRAGVPLPFDELSPPKLHRDVFSLQSNLNPETKSLWSRQPFEQLFGMMGTNQNREDEGISHRSSTAPNKDTFSCSESEAKLIQALRYCIKKLLKLEGSYWLFRQNDGSDEELINRVAAAEKYLCEADVNDMNQVYMSDLHHLSSDQRFSSVQRSEEEDNALSLPNCGNSCIWRPALVVSFGVWCIRRILELSLVESRPELWGKYTYVLNRLQGILDPAFSKPRNPIGACSCLGRLAKDMKSFKQSQQKSINESFTTASMILNIIKDVEIAVSGRKGRTGTAAGDVAFPKGKENLASVLKRYKRRLLNKFPGNHEVIILIPVGLLHPKSQRKASTAATIPFTIVVFEICMKGLNTGHGDKLR</sequence>
<feature type="transmembrane region" description="Helical" evidence="7">
    <location>
        <begin position="178"/>
        <end position="200"/>
    </location>
</feature>
<evidence type="ECO:0000313" key="9">
    <source>
        <dbReference type="RefSeq" id="XP_029120861.1"/>
    </source>
</evidence>
<dbReference type="RefSeq" id="XP_029120862.1">
    <property type="nucleotide sequence ID" value="XM_029265029.1"/>
</dbReference>
<feature type="transmembrane region" description="Helical" evidence="7">
    <location>
        <begin position="135"/>
        <end position="157"/>
    </location>
</feature>
<evidence type="ECO:0000256" key="6">
    <source>
        <dbReference type="SAM" id="MobiDB-lite"/>
    </source>
</evidence>
<dbReference type="GO" id="GO:0005886">
    <property type="term" value="C:plasma membrane"/>
    <property type="evidence" value="ECO:0007669"/>
    <property type="project" value="TreeGrafter"/>
</dbReference>
<feature type="transmembrane region" description="Helical" evidence="7">
    <location>
        <begin position="307"/>
        <end position="324"/>
    </location>
</feature>
<dbReference type="GO" id="GO:0034755">
    <property type="term" value="P:iron ion transmembrane transport"/>
    <property type="evidence" value="ECO:0007669"/>
    <property type="project" value="TreeGrafter"/>
</dbReference>
<dbReference type="Pfam" id="PF01566">
    <property type="entry name" value="Nramp"/>
    <property type="match status" value="2"/>
</dbReference>
<dbReference type="GO" id="GO:0005384">
    <property type="term" value="F:manganese ion transmembrane transporter activity"/>
    <property type="evidence" value="ECO:0007669"/>
    <property type="project" value="TreeGrafter"/>
</dbReference>
<dbReference type="PANTHER" id="PTHR11706">
    <property type="entry name" value="SOLUTE CARRIER PROTEIN FAMILY 11 MEMBER"/>
    <property type="match status" value="1"/>
</dbReference>
<keyword evidence="5 7" id="KW-0472">Membrane</keyword>
<feature type="transmembrane region" description="Helical" evidence="7">
    <location>
        <begin position="220"/>
        <end position="239"/>
    </location>
</feature>
<evidence type="ECO:0000313" key="11">
    <source>
        <dbReference type="RefSeq" id="XP_029120863.1"/>
    </source>
</evidence>
<feature type="transmembrane region" description="Helical" evidence="7">
    <location>
        <begin position="420"/>
        <end position="442"/>
    </location>
</feature>
<dbReference type="InterPro" id="IPR017187">
    <property type="entry name" value="EIN2"/>
</dbReference>
<feature type="compositionally biased region" description="Basic and acidic residues" evidence="6">
    <location>
        <begin position="554"/>
        <end position="563"/>
    </location>
</feature>
<dbReference type="OrthoDB" id="409173at2759"/>
<protein>
    <submittedName>
        <fullName evidence="9 10">Protein ETHYLENE-INSENSITIVE 2 isoform X1</fullName>
    </submittedName>
</protein>
<evidence type="ECO:0000256" key="3">
    <source>
        <dbReference type="ARBA" id="ARBA00022692"/>
    </source>
</evidence>
<dbReference type="RefSeq" id="XP_029120864.1">
    <property type="nucleotide sequence ID" value="XM_029265031.1"/>
</dbReference>
<feature type="transmembrane region" description="Helical" evidence="7">
    <location>
        <begin position="92"/>
        <end position="115"/>
    </location>
</feature>
<evidence type="ECO:0000256" key="5">
    <source>
        <dbReference type="ARBA" id="ARBA00023136"/>
    </source>
</evidence>
<name>A0A8N4EZ86_ELAGV</name>
<evidence type="ECO:0000256" key="2">
    <source>
        <dbReference type="ARBA" id="ARBA00009965"/>
    </source>
</evidence>
<evidence type="ECO:0000256" key="4">
    <source>
        <dbReference type="ARBA" id="ARBA00022989"/>
    </source>
</evidence>
<feature type="transmembrane region" description="Helical" evidence="7">
    <location>
        <begin position="463"/>
        <end position="482"/>
    </location>
</feature>
<keyword evidence="8" id="KW-1185">Reference proteome</keyword>
<keyword evidence="4 7" id="KW-1133">Transmembrane helix</keyword>
<dbReference type="PRINTS" id="PR00447">
    <property type="entry name" value="NATRESASSCMP"/>
</dbReference>
<gene>
    <name evidence="9 10 11 12" type="primary">LOC105046730</name>
</gene>
<keyword evidence="3 7" id="KW-0812">Transmembrane</keyword>
<feature type="compositionally biased region" description="Basic and acidic residues" evidence="6">
    <location>
        <begin position="633"/>
        <end position="642"/>
    </location>
</feature>
<accession>A0A8N4EZ86</accession>
<feature type="transmembrane region" description="Helical" evidence="7">
    <location>
        <begin position="48"/>
        <end position="71"/>
    </location>
</feature>
<dbReference type="RefSeq" id="XP_029120863.1">
    <property type="nucleotide sequence ID" value="XM_029265030.1"/>
</dbReference>
<dbReference type="GO" id="GO:0015086">
    <property type="term" value="F:cadmium ion transmembrane transporter activity"/>
    <property type="evidence" value="ECO:0007669"/>
    <property type="project" value="TreeGrafter"/>
</dbReference>
<dbReference type="Proteomes" id="UP000504607">
    <property type="component" value="Chromosome 6"/>
</dbReference>
<dbReference type="RefSeq" id="XP_029120861.1">
    <property type="nucleotide sequence ID" value="XM_029265028.1"/>
</dbReference>
<proteinExistence type="inferred from homology"/>
<dbReference type="PANTHER" id="PTHR11706:SF75">
    <property type="entry name" value="ETHYLENE-INSENSITIVE PROTEIN 2"/>
    <property type="match status" value="1"/>
</dbReference>
<evidence type="ECO:0000313" key="12">
    <source>
        <dbReference type="RefSeq" id="XP_029120864.1"/>
    </source>
</evidence>
<feature type="transmembrane region" description="Helical" evidence="7">
    <location>
        <begin position="380"/>
        <end position="400"/>
    </location>
</feature>
<feature type="compositionally biased region" description="Basic and acidic residues" evidence="6">
    <location>
        <begin position="612"/>
        <end position="626"/>
    </location>
</feature>
<comment type="subcellular location">
    <subcellularLocation>
        <location evidence="1">Membrane</location>
        <topology evidence="1">Multi-pass membrane protein</topology>
    </subcellularLocation>
</comment>
<feature type="region of interest" description="Disordered" evidence="6">
    <location>
        <begin position="597"/>
        <end position="674"/>
    </location>
</feature>
<organism evidence="8 10">
    <name type="scientific">Elaeis guineensis var. tenera</name>
    <name type="common">Oil palm</name>
    <dbReference type="NCBI Taxonomy" id="51953"/>
    <lineage>
        <taxon>Eukaryota</taxon>
        <taxon>Viridiplantae</taxon>
        <taxon>Streptophyta</taxon>
        <taxon>Embryophyta</taxon>
        <taxon>Tracheophyta</taxon>
        <taxon>Spermatophyta</taxon>
        <taxon>Magnoliopsida</taxon>
        <taxon>Liliopsida</taxon>
        <taxon>Arecaceae</taxon>
        <taxon>Arecoideae</taxon>
        <taxon>Cocoseae</taxon>
        <taxon>Elaeidinae</taxon>
        <taxon>Elaeis</taxon>
    </lineage>
</organism>
<feature type="compositionally biased region" description="Polar residues" evidence="6">
    <location>
        <begin position="565"/>
        <end position="575"/>
    </location>
</feature>
<comment type="similarity">
    <text evidence="2">Belongs to the NRAMP (TC 2.A.55) family.</text>
</comment>
<feature type="region of interest" description="Disordered" evidence="6">
    <location>
        <begin position="554"/>
        <end position="575"/>
    </location>
</feature>
<evidence type="ECO:0000313" key="8">
    <source>
        <dbReference type="Proteomes" id="UP000504607"/>
    </source>
</evidence>
<dbReference type="GO" id="GO:0009873">
    <property type="term" value="P:ethylene-activated signaling pathway"/>
    <property type="evidence" value="ECO:0007669"/>
    <property type="project" value="InterPro"/>
</dbReference>